<dbReference type="PANTHER" id="PTHR11920:SF477">
    <property type="entry name" value="GUANYLATE CYCLASE D"/>
    <property type="match status" value="1"/>
</dbReference>
<proteinExistence type="inferred from homology"/>
<dbReference type="GO" id="GO:0005524">
    <property type="term" value="F:ATP binding"/>
    <property type="evidence" value="ECO:0007669"/>
    <property type="project" value="InterPro"/>
</dbReference>
<dbReference type="Proteomes" id="UP000694560">
    <property type="component" value="Unplaced"/>
</dbReference>
<protein>
    <recommendedName>
        <fullName evidence="2 10">Guanylate cyclase</fullName>
        <ecNumber evidence="2 10">4.6.1.2</ecNumber>
    </recommendedName>
</protein>
<reference evidence="15" key="1">
    <citation type="submission" date="2025-08" db="UniProtKB">
        <authorList>
            <consortium name="Ensembl"/>
        </authorList>
    </citation>
    <scope>IDENTIFICATION</scope>
</reference>
<dbReference type="PRINTS" id="PR00109">
    <property type="entry name" value="TYRKINASE"/>
</dbReference>
<evidence type="ECO:0000256" key="4">
    <source>
        <dbReference type="ARBA" id="ARBA00022741"/>
    </source>
</evidence>
<evidence type="ECO:0000256" key="7">
    <source>
        <dbReference type="ARBA" id="ARBA00023239"/>
    </source>
</evidence>
<keyword evidence="4" id="KW-0547">Nucleotide-binding</keyword>
<keyword evidence="3 12" id="KW-0812">Transmembrane</keyword>
<comment type="similarity">
    <text evidence="9">Belongs to the adenylyl cyclase class-4/guanylyl cyclase family.</text>
</comment>
<dbReference type="GO" id="GO:0004383">
    <property type="term" value="F:guanylate cyclase activity"/>
    <property type="evidence" value="ECO:0007669"/>
    <property type="project" value="UniProtKB-EC"/>
</dbReference>
<accession>A0A8C5X2D1</accession>
<evidence type="ECO:0000256" key="1">
    <source>
        <dbReference type="ARBA" id="ARBA00004479"/>
    </source>
</evidence>
<keyword evidence="5 12" id="KW-1133">Transmembrane helix</keyword>
<dbReference type="SUPFAM" id="SSF53822">
    <property type="entry name" value="Periplasmic binding protein-like I"/>
    <property type="match status" value="1"/>
</dbReference>
<evidence type="ECO:0000256" key="12">
    <source>
        <dbReference type="SAM" id="Phobius"/>
    </source>
</evidence>
<dbReference type="Gene3D" id="3.30.70.1230">
    <property type="entry name" value="Nucleotide cyclase"/>
    <property type="match status" value="1"/>
</dbReference>
<dbReference type="InterPro" id="IPR050401">
    <property type="entry name" value="Cyclic_nucleotide_synthase"/>
</dbReference>
<dbReference type="CDD" id="cd07302">
    <property type="entry name" value="CHD"/>
    <property type="match status" value="1"/>
</dbReference>
<evidence type="ECO:0000313" key="16">
    <source>
        <dbReference type="Proteomes" id="UP000694560"/>
    </source>
</evidence>
<dbReference type="Gene3D" id="1.10.510.10">
    <property type="entry name" value="Transferase(Phosphotransferase) domain 1"/>
    <property type="match status" value="1"/>
</dbReference>
<dbReference type="SMART" id="SM00044">
    <property type="entry name" value="CYCc"/>
    <property type="match status" value="1"/>
</dbReference>
<dbReference type="GO" id="GO:0001653">
    <property type="term" value="F:peptide receptor activity"/>
    <property type="evidence" value="ECO:0007669"/>
    <property type="project" value="TreeGrafter"/>
</dbReference>
<dbReference type="AlphaFoldDB" id="A0A8C5X2D1"/>
<evidence type="ECO:0000259" key="13">
    <source>
        <dbReference type="PROSITE" id="PS50011"/>
    </source>
</evidence>
<evidence type="ECO:0000259" key="14">
    <source>
        <dbReference type="PROSITE" id="PS50125"/>
    </source>
</evidence>
<dbReference type="InterPro" id="IPR000719">
    <property type="entry name" value="Prot_kinase_dom"/>
</dbReference>
<evidence type="ECO:0000256" key="5">
    <source>
        <dbReference type="ARBA" id="ARBA00022989"/>
    </source>
</evidence>
<dbReference type="InterPro" id="IPR018297">
    <property type="entry name" value="A/G_cyclase_CS"/>
</dbReference>
<dbReference type="Pfam" id="PF00211">
    <property type="entry name" value="Guanylate_cyc"/>
    <property type="match status" value="1"/>
</dbReference>
<dbReference type="GO" id="GO:0012505">
    <property type="term" value="C:endomembrane system"/>
    <property type="evidence" value="ECO:0007669"/>
    <property type="project" value="UniProtKB-SubCell"/>
</dbReference>
<dbReference type="Ensembl" id="ENSMCST00000005567.1">
    <property type="protein sequence ID" value="ENSMCSP00000005443.1"/>
    <property type="gene ID" value="ENSMCSG00000003712.1"/>
</dbReference>
<dbReference type="Gene3D" id="6.10.250.780">
    <property type="match status" value="1"/>
</dbReference>
<keyword evidence="11" id="KW-0175">Coiled coil</keyword>
<feature type="transmembrane region" description="Helical" evidence="12">
    <location>
        <begin position="468"/>
        <end position="491"/>
    </location>
</feature>
<evidence type="ECO:0000256" key="6">
    <source>
        <dbReference type="ARBA" id="ARBA00023136"/>
    </source>
</evidence>
<reference evidence="15" key="2">
    <citation type="submission" date="2025-09" db="UniProtKB">
        <authorList>
            <consortium name="Ensembl"/>
        </authorList>
    </citation>
    <scope>IDENTIFICATION</scope>
</reference>
<organism evidence="15 16">
    <name type="scientific">Malurus cyaneus samueli</name>
    <dbReference type="NCBI Taxonomy" id="2593467"/>
    <lineage>
        <taxon>Eukaryota</taxon>
        <taxon>Metazoa</taxon>
        <taxon>Chordata</taxon>
        <taxon>Craniata</taxon>
        <taxon>Vertebrata</taxon>
        <taxon>Euteleostomi</taxon>
        <taxon>Archelosauria</taxon>
        <taxon>Archosauria</taxon>
        <taxon>Dinosauria</taxon>
        <taxon>Saurischia</taxon>
        <taxon>Theropoda</taxon>
        <taxon>Coelurosauria</taxon>
        <taxon>Aves</taxon>
        <taxon>Neognathae</taxon>
        <taxon>Neoaves</taxon>
        <taxon>Telluraves</taxon>
        <taxon>Australaves</taxon>
        <taxon>Passeriformes</taxon>
        <taxon>Meliphagoidea</taxon>
        <taxon>Maluridae</taxon>
        <taxon>Malurus</taxon>
    </lineage>
</organism>
<dbReference type="InterPro" id="IPR011009">
    <property type="entry name" value="Kinase-like_dom_sf"/>
</dbReference>
<dbReference type="OrthoDB" id="1890790at2759"/>
<dbReference type="GO" id="GO:0042995">
    <property type="term" value="C:cell projection"/>
    <property type="evidence" value="ECO:0007669"/>
    <property type="project" value="UniProtKB-SubCell"/>
</dbReference>
<dbReference type="Pfam" id="PF01094">
    <property type="entry name" value="ANF_receptor"/>
    <property type="match status" value="1"/>
</dbReference>
<feature type="domain" description="Guanylate cyclase" evidence="14">
    <location>
        <begin position="849"/>
        <end position="979"/>
    </location>
</feature>
<name>A0A8C5X2D1_9PASS</name>
<feature type="domain" description="Protein kinase" evidence="13">
    <location>
        <begin position="511"/>
        <end position="790"/>
    </location>
</feature>
<dbReference type="GO" id="GO:0004016">
    <property type="term" value="F:adenylate cyclase activity"/>
    <property type="evidence" value="ECO:0007669"/>
    <property type="project" value="TreeGrafter"/>
</dbReference>
<evidence type="ECO:0000256" key="9">
    <source>
        <dbReference type="RuleBase" id="RU000405"/>
    </source>
</evidence>
<dbReference type="InterPro" id="IPR001828">
    <property type="entry name" value="ANF_lig-bd_rcpt"/>
</dbReference>
<dbReference type="CDD" id="cd14043">
    <property type="entry name" value="PK_GC-2D"/>
    <property type="match status" value="1"/>
</dbReference>
<dbReference type="InterPro" id="IPR001245">
    <property type="entry name" value="Ser-Thr/Tyr_kinase_cat_dom"/>
</dbReference>
<keyword evidence="16" id="KW-1185">Reference proteome</keyword>
<dbReference type="SUPFAM" id="SSF55073">
    <property type="entry name" value="Nucleotide cyclase"/>
    <property type="match status" value="1"/>
</dbReference>
<evidence type="ECO:0000256" key="8">
    <source>
        <dbReference type="ARBA" id="ARBA00023293"/>
    </source>
</evidence>
<dbReference type="SUPFAM" id="SSF56112">
    <property type="entry name" value="Protein kinase-like (PK-like)"/>
    <property type="match status" value="1"/>
</dbReference>
<dbReference type="PROSITE" id="PS50125">
    <property type="entry name" value="GUANYLATE_CYCLASE_2"/>
    <property type="match status" value="1"/>
</dbReference>
<comment type="subcellular location">
    <subcellularLocation>
        <location evidence="1">Membrane</location>
        <topology evidence="1">Single-pass type I membrane protein</topology>
    </subcellularLocation>
</comment>
<feature type="coiled-coil region" evidence="11">
    <location>
        <begin position="786"/>
        <end position="813"/>
    </location>
</feature>
<dbReference type="InterPro" id="IPR001054">
    <property type="entry name" value="A/G_cyclase"/>
</dbReference>
<keyword evidence="8 10" id="KW-0141">cGMP biosynthesis</keyword>
<dbReference type="Gene3D" id="3.40.50.2300">
    <property type="match status" value="2"/>
</dbReference>
<dbReference type="GO" id="GO:0004672">
    <property type="term" value="F:protein kinase activity"/>
    <property type="evidence" value="ECO:0007669"/>
    <property type="project" value="InterPro"/>
</dbReference>
<keyword evidence="7 9" id="KW-0456">Lyase</keyword>
<evidence type="ECO:0000256" key="10">
    <source>
        <dbReference type="RuleBase" id="RU003431"/>
    </source>
</evidence>
<dbReference type="Pfam" id="PF07714">
    <property type="entry name" value="PK_Tyr_Ser-Thr"/>
    <property type="match status" value="1"/>
</dbReference>
<comment type="catalytic activity">
    <reaction evidence="10">
        <text>GTP = 3',5'-cyclic GMP + diphosphate</text>
        <dbReference type="Rhea" id="RHEA:13665"/>
        <dbReference type="ChEBI" id="CHEBI:33019"/>
        <dbReference type="ChEBI" id="CHEBI:37565"/>
        <dbReference type="ChEBI" id="CHEBI:57746"/>
        <dbReference type="EC" id="4.6.1.2"/>
    </reaction>
</comment>
<keyword evidence="6 12" id="KW-0472">Membrane</keyword>
<dbReference type="PANTHER" id="PTHR11920">
    <property type="entry name" value="GUANYLYL CYCLASE"/>
    <property type="match status" value="1"/>
</dbReference>
<dbReference type="GO" id="GO:0005886">
    <property type="term" value="C:plasma membrane"/>
    <property type="evidence" value="ECO:0007669"/>
    <property type="project" value="TreeGrafter"/>
</dbReference>
<dbReference type="CDD" id="cd06371">
    <property type="entry name" value="PBP1_sensory_GC_DEF-like"/>
    <property type="match status" value="1"/>
</dbReference>
<dbReference type="GO" id="GO:0007168">
    <property type="term" value="P:receptor guanylyl cyclase signaling pathway"/>
    <property type="evidence" value="ECO:0007669"/>
    <property type="project" value="TreeGrafter"/>
</dbReference>
<evidence type="ECO:0000256" key="3">
    <source>
        <dbReference type="ARBA" id="ARBA00022692"/>
    </source>
</evidence>
<evidence type="ECO:0000256" key="11">
    <source>
        <dbReference type="SAM" id="Coils"/>
    </source>
</evidence>
<feature type="transmembrane region" description="Helical" evidence="12">
    <location>
        <begin position="6"/>
        <end position="29"/>
    </location>
</feature>
<evidence type="ECO:0000313" key="15">
    <source>
        <dbReference type="Ensembl" id="ENSMCSP00000005443.1"/>
    </source>
</evidence>
<feature type="transmembrane region" description="Helical" evidence="12">
    <location>
        <begin position="575"/>
        <end position="594"/>
    </location>
</feature>
<dbReference type="PROSITE" id="PS50011">
    <property type="entry name" value="PROTEIN_KINASE_DOM"/>
    <property type="match status" value="1"/>
</dbReference>
<dbReference type="InterPro" id="IPR029787">
    <property type="entry name" value="Nucleotide_cyclase"/>
</dbReference>
<dbReference type="InterPro" id="IPR028082">
    <property type="entry name" value="Peripla_BP_I"/>
</dbReference>
<dbReference type="GO" id="GO:0035556">
    <property type="term" value="P:intracellular signal transduction"/>
    <property type="evidence" value="ECO:0007669"/>
    <property type="project" value="InterPro"/>
</dbReference>
<dbReference type="PROSITE" id="PS00452">
    <property type="entry name" value="GUANYLATE_CYCLASE_1"/>
    <property type="match status" value="1"/>
</dbReference>
<sequence>MDQQSFLSHGVTLQMEGLCYGFAISVLGCEGTFFRALWWLLFGIMLLCSPAHCSVFKIGLLGPWNCDPFFSGAFPHVAARLALGRISRDPSLDLGHRLDYVILQEECETPRALVRFVDFGKLSSAFIGPLNPGFCEVATHLGENWNKAIFSWTCINYKLDSIIHHPAFARTLPSPTQVLFTIMKYFKWAHVGIIASHEDIWMYTAKELATVLRNHGLPVGIVTSVYFVLKTSEINNPLPCPCVPVVLLCMHSVLIGGQEQAALLTKALEMGLADGRYIFVPYDTLLYSLPYQNNPFSVFDNDSKLREAYDAVLTITLESGERTFYDAFREAKESGEIIRDLEATQVSPLFGTIYDAIYFMAMAMHSARRKGVRASGASIAEHTKNFSFPGFSHRVETDSCGKGLNNYVILDTDGRGNQLFPTHVLDMSSVSVLSLGQAIHFPNDIPPKPDSSCWFDPDVLCTEGTEPAVIMVGVMLLLVLVVCAVGLASLIRQNILNNQLFRGPNKIILTLDDLVFISPNLHRKVSPIHQRNWWNTLEQGDCVWLKKFERGAVHNLRPSTTSILRKMKDLRHENVNLFLGFFSDCGIFAIVTEYCSRGSLEDLLRNEDMKLDWMFKSSLVMDLIKGIRYLHHRDFAHGRLKSRNCVVDGRFVLKITDYGYNEILEAQKCPYIQPSPEELLWTAPELLRDPDMSRKGTFKGDIYSFAIILQEVVSRGPPYCTSELSAEEIIKKVKKPPPLCRPNIAPEVAPLTCLQVMKQCWAEAPERRPTFEEFKTINKGKKTNIIDSMLRMLEQYSSNLEELISERTEQLEVEKQKTEKLLSQMLPLSVAETLKTGGTVEPEYFDQVTIYFSDIVGFTSISALSEPIEVVDLLNDLYSLFDAVLGNHDVYKVETIGDAYMVASGLPKRNGNKHAAEIANMSLDILSAVGTFKMRHMPDIPLRIRIGLHTGPCVAGVVGLTMPRYCLFGDTVNTASRMESTGLPYRIHVSQSTVETLRSLNEGYEIIPRGKTELRGKGVEETYWLVGKKGFLKPLPKPPEIKPGLRSLHHIPQVTYMFRHDSGTQK</sequence>
<dbReference type="EC" id="4.6.1.2" evidence="2 10"/>
<evidence type="ECO:0000256" key="2">
    <source>
        <dbReference type="ARBA" id="ARBA00012202"/>
    </source>
</evidence>